<evidence type="ECO:0000313" key="2">
    <source>
        <dbReference type="Proteomes" id="UP000299102"/>
    </source>
</evidence>
<protein>
    <submittedName>
        <fullName evidence="1">Uncharacterized protein</fullName>
    </submittedName>
</protein>
<reference evidence="1 2" key="1">
    <citation type="journal article" date="2019" name="Commun. Biol.">
        <title>The bagworm genome reveals a unique fibroin gene that provides high tensile strength.</title>
        <authorList>
            <person name="Kono N."/>
            <person name="Nakamura H."/>
            <person name="Ohtoshi R."/>
            <person name="Tomita M."/>
            <person name="Numata K."/>
            <person name="Arakawa K."/>
        </authorList>
    </citation>
    <scope>NUCLEOTIDE SEQUENCE [LARGE SCALE GENOMIC DNA]</scope>
</reference>
<dbReference type="EMBL" id="BGZK01004006">
    <property type="protein sequence ID" value="GBP06226.1"/>
    <property type="molecule type" value="Genomic_DNA"/>
</dbReference>
<evidence type="ECO:0000313" key="1">
    <source>
        <dbReference type="EMBL" id="GBP06226.1"/>
    </source>
</evidence>
<name>A0A4C1SWA6_EUMVA</name>
<feature type="non-terminal residue" evidence="1">
    <location>
        <position position="246"/>
    </location>
</feature>
<dbReference type="AlphaFoldDB" id="A0A4C1SWA6"/>
<organism evidence="1 2">
    <name type="scientific">Eumeta variegata</name>
    <name type="common">Bagworm moth</name>
    <name type="synonym">Eumeta japonica</name>
    <dbReference type="NCBI Taxonomy" id="151549"/>
    <lineage>
        <taxon>Eukaryota</taxon>
        <taxon>Metazoa</taxon>
        <taxon>Ecdysozoa</taxon>
        <taxon>Arthropoda</taxon>
        <taxon>Hexapoda</taxon>
        <taxon>Insecta</taxon>
        <taxon>Pterygota</taxon>
        <taxon>Neoptera</taxon>
        <taxon>Endopterygota</taxon>
        <taxon>Lepidoptera</taxon>
        <taxon>Glossata</taxon>
        <taxon>Ditrysia</taxon>
        <taxon>Tineoidea</taxon>
        <taxon>Psychidae</taxon>
        <taxon>Oiketicinae</taxon>
        <taxon>Eumeta</taxon>
    </lineage>
</organism>
<sequence length="246" mass="27438">MLRSLARPRFRSRSCSPCHVPVSIEVDPILTPLSMPVPLLMLISSYSHSVCDFDSYFAPTVNCDLGPVFDFEVSRSRLSFLLFVTPERWRPTIREVPSKRYLPECNLCNRRIADELLKLSVGRQAVEDGGRWRPRTPTEPTWGLNYQAFEFEIKFVEGAARGRPIIVEWERRKAFGGPLSRSESNGGGAALCMDMSNMGPASVGGGSLRCFMGGRPDGVANLRYFYAGRGCLSLSPDLRGLRGLVR</sequence>
<comment type="caution">
    <text evidence="1">The sequence shown here is derived from an EMBL/GenBank/DDBJ whole genome shotgun (WGS) entry which is preliminary data.</text>
</comment>
<dbReference type="Proteomes" id="UP000299102">
    <property type="component" value="Unassembled WGS sequence"/>
</dbReference>
<proteinExistence type="predicted"/>
<accession>A0A4C1SWA6</accession>
<keyword evidence="2" id="KW-1185">Reference proteome</keyword>
<gene>
    <name evidence="1" type="ORF">EVAR_101412_1</name>
</gene>